<gene>
    <name evidence="1" type="ORF">F2Y81_15360</name>
</gene>
<proteinExistence type="predicted"/>
<dbReference type="Proteomes" id="UP000448877">
    <property type="component" value="Unassembled WGS sequence"/>
</dbReference>
<protein>
    <submittedName>
        <fullName evidence="1">Uncharacterized protein</fullName>
    </submittedName>
</protein>
<sequence>MFFHDGYFGFSVCQLDEERVDAGSQAETVGNTTFFGQIAHLIDTLHLTYTEVFEVIPYRNLLMMQRDKLHAVYGGQKVKKISGKELANRRKRK</sequence>
<name>A0A3D6AR29_9BACE</name>
<reference evidence="1 2" key="1">
    <citation type="journal article" date="2019" name="Nat. Med.">
        <title>A library of human gut bacterial isolates paired with longitudinal multiomics data enables mechanistic microbiome research.</title>
        <authorList>
            <person name="Poyet M."/>
            <person name="Groussin M."/>
            <person name="Gibbons S.M."/>
            <person name="Avila-Pacheco J."/>
            <person name="Jiang X."/>
            <person name="Kearney S.M."/>
            <person name="Perrotta A.R."/>
            <person name="Berdy B."/>
            <person name="Zhao S."/>
            <person name="Lieberman T.D."/>
            <person name="Swanson P.K."/>
            <person name="Smith M."/>
            <person name="Roesemann S."/>
            <person name="Alexander J.E."/>
            <person name="Rich S.A."/>
            <person name="Livny J."/>
            <person name="Vlamakis H."/>
            <person name="Clish C."/>
            <person name="Bullock K."/>
            <person name="Deik A."/>
            <person name="Scott J."/>
            <person name="Pierce K.A."/>
            <person name="Xavier R.J."/>
            <person name="Alm E.J."/>
        </authorList>
    </citation>
    <scope>NUCLEOTIDE SEQUENCE [LARGE SCALE GENOMIC DNA]</scope>
    <source>
        <strain evidence="1 2">BIOML-A6</strain>
    </source>
</reference>
<comment type="caution">
    <text evidence="1">The sequence shown here is derived from an EMBL/GenBank/DDBJ whole genome shotgun (WGS) entry which is preliminary data.</text>
</comment>
<accession>A0A3D6AR29</accession>
<evidence type="ECO:0000313" key="1">
    <source>
        <dbReference type="EMBL" id="KAA5416533.1"/>
    </source>
</evidence>
<evidence type="ECO:0000313" key="2">
    <source>
        <dbReference type="Proteomes" id="UP000448877"/>
    </source>
</evidence>
<organism evidence="1 2">
    <name type="scientific">Bacteroides cellulosilyticus</name>
    <dbReference type="NCBI Taxonomy" id="246787"/>
    <lineage>
        <taxon>Bacteria</taxon>
        <taxon>Pseudomonadati</taxon>
        <taxon>Bacteroidota</taxon>
        <taxon>Bacteroidia</taxon>
        <taxon>Bacteroidales</taxon>
        <taxon>Bacteroidaceae</taxon>
        <taxon>Bacteroides</taxon>
    </lineage>
</organism>
<dbReference type="AlphaFoldDB" id="A0A3D6AR29"/>
<dbReference type="EMBL" id="VVYV01000026">
    <property type="protein sequence ID" value="KAA5416533.1"/>
    <property type="molecule type" value="Genomic_DNA"/>
</dbReference>